<dbReference type="Gene3D" id="2.120.10.80">
    <property type="entry name" value="Kelch-type beta propeller"/>
    <property type="match status" value="1"/>
</dbReference>
<dbReference type="SMART" id="SM00256">
    <property type="entry name" value="FBOX"/>
    <property type="match status" value="1"/>
</dbReference>
<protein>
    <recommendedName>
        <fullName evidence="1">F-box domain-containing protein</fullName>
    </recommendedName>
</protein>
<dbReference type="InterPro" id="IPR036047">
    <property type="entry name" value="F-box-like_dom_sf"/>
</dbReference>
<dbReference type="CDD" id="cd22157">
    <property type="entry name" value="F-box_AtFBW1-like"/>
    <property type="match status" value="1"/>
</dbReference>
<feature type="domain" description="F-box" evidence="1">
    <location>
        <begin position="43"/>
        <end position="82"/>
    </location>
</feature>
<dbReference type="InterPro" id="IPR005174">
    <property type="entry name" value="KIB1-4_b-propeller"/>
</dbReference>
<evidence type="ECO:0000313" key="3">
    <source>
        <dbReference type="Proteomes" id="UP001633002"/>
    </source>
</evidence>
<evidence type="ECO:0000313" key="2">
    <source>
        <dbReference type="EMBL" id="KAL3700833.1"/>
    </source>
</evidence>
<dbReference type="PANTHER" id="PTHR31672">
    <property type="entry name" value="BNACNNG10540D PROTEIN"/>
    <property type="match status" value="1"/>
</dbReference>
<dbReference type="SUPFAM" id="SSF81383">
    <property type="entry name" value="F-box domain"/>
    <property type="match status" value="1"/>
</dbReference>
<dbReference type="SUPFAM" id="SSF117281">
    <property type="entry name" value="Kelch motif"/>
    <property type="match status" value="1"/>
</dbReference>
<dbReference type="PANTHER" id="PTHR31672:SF12">
    <property type="entry name" value="F-BOX DOMAIN-CONTAINING PROTEIN"/>
    <property type="match status" value="1"/>
</dbReference>
<name>A0ABD3IB11_9MARC</name>
<dbReference type="AlphaFoldDB" id="A0ABD3IB11"/>
<proteinExistence type="predicted"/>
<dbReference type="InterPro" id="IPR015915">
    <property type="entry name" value="Kelch-typ_b-propeller"/>
</dbReference>
<sequence>MSNFPTLSLGILGQELASLTVCGDSCLRRPREIPVEPEPGLDSEVWSQLPDSLVERIISKLPIINLFRFRTVCKKWNGFLTNPGFLSTCSNTPQVGPWFLLFTRANGLVCFISRFNALGTMTLVVCNPLTNSWRELPPMMEILPLYAVGILLETDRGVYHVVVSGLRRIPPTGRNAREPCRLRPTTEVFTSTSDCWRTTGGMPPGSYHSLAVPCNGSLYSWCYVSDALVAYNVTSACWTQIYARLPRFFEGHRLVECDGQLFMVGGLNKDNTTKGIYVLEFQWETMEWIKVDRMPKLLCEQFLRYGTDFRCVGYSDLVLLYVVRYRRIRLAVLYDLAKKLWRRLPPCSLAEERLIHGIAFEPKLDAMA</sequence>
<dbReference type="InterPro" id="IPR001810">
    <property type="entry name" value="F-box_dom"/>
</dbReference>
<dbReference type="Gene3D" id="1.20.1280.50">
    <property type="match status" value="1"/>
</dbReference>
<gene>
    <name evidence="2" type="ORF">R1sor_018855</name>
</gene>
<reference evidence="2 3" key="1">
    <citation type="submission" date="2024-09" db="EMBL/GenBank/DDBJ databases">
        <title>Chromosome-scale assembly of Riccia sorocarpa.</title>
        <authorList>
            <person name="Paukszto L."/>
        </authorList>
    </citation>
    <scope>NUCLEOTIDE SEQUENCE [LARGE SCALE GENOMIC DNA]</scope>
    <source>
        <strain evidence="2">LP-2024</strain>
        <tissue evidence="2">Aerial parts of the thallus</tissue>
    </source>
</reference>
<dbReference type="Pfam" id="PF00646">
    <property type="entry name" value="F-box"/>
    <property type="match status" value="1"/>
</dbReference>
<dbReference type="Proteomes" id="UP001633002">
    <property type="component" value="Unassembled WGS sequence"/>
</dbReference>
<keyword evidence="3" id="KW-1185">Reference proteome</keyword>
<evidence type="ECO:0000259" key="1">
    <source>
        <dbReference type="PROSITE" id="PS50181"/>
    </source>
</evidence>
<dbReference type="InterPro" id="IPR050796">
    <property type="entry name" value="SCF_F-box_component"/>
</dbReference>
<dbReference type="PROSITE" id="PS50181">
    <property type="entry name" value="FBOX"/>
    <property type="match status" value="1"/>
</dbReference>
<accession>A0ABD3IB11</accession>
<dbReference type="Pfam" id="PF03478">
    <property type="entry name" value="Beta-prop_KIB1-4"/>
    <property type="match status" value="1"/>
</dbReference>
<dbReference type="EMBL" id="JBJQOH010000001">
    <property type="protein sequence ID" value="KAL3700833.1"/>
    <property type="molecule type" value="Genomic_DNA"/>
</dbReference>
<organism evidence="2 3">
    <name type="scientific">Riccia sorocarpa</name>
    <dbReference type="NCBI Taxonomy" id="122646"/>
    <lineage>
        <taxon>Eukaryota</taxon>
        <taxon>Viridiplantae</taxon>
        <taxon>Streptophyta</taxon>
        <taxon>Embryophyta</taxon>
        <taxon>Marchantiophyta</taxon>
        <taxon>Marchantiopsida</taxon>
        <taxon>Marchantiidae</taxon>
        <taxon>Marchantiales</taxon>
        <taxon>Ricciaceae</taxon>
        <taxon>Riccia</taxon>
    </lineage>
</organism>
<comment type="caution">
    <text evidence="2">The sequence shown here is derived from an EMBL/GenBank/DDBJ whole genome shotgun (WGS) entry which is preliminary data.</text>
</comment>